<dbReference type="PROSITE" id="PS50405">
    <property type="entry name" value="GST_CTER"/>
    <property type="match status" value="1"/>
</dbReference>
<dbReference type="GO" id="GO:0016740">
    <property type="term" value="F:transferase activity"/>
    <property type="evidence" value="ECO:0007669"/>
    <property type="project" value="UniProtKB-KW"/>
</dbReference>
<dbReference type="Pfam" id="PF00043">
    <property type="entry name" value="GST_C"/>
    <property type="match status" value="1"/>
</dbReference>
<dbReference type="Proteomes" id="UP000001600">
    <property type="component" value="Chromosome 2"/>
</dbReference>
<dbReference type="STRING" id="311403.Arad_8960"/>
<dbReference type="SFLD" id="SFLDS00019">
    <property type="entry name" value="Glutathione_Transferase_(cytos"/>
    <property type="match status" value="1"/>
</dbReference>
<dbReference type="InterPro" id="IPR004046">
    <property type="entry name" value="GST_C"/>
</dbReference>
<dbReference type="SUPFAM" id="SSF47616">
    <property type="entry name" value="GST C-terminal domain-like"/>
    <property type="match status" value="1"/>
</dbReference>
<dbReference type="SUPFAM" id="SSF52833">
    <property type="entry name" value="Thioredoxin-like"/>
    <property type="match status" value="1"/>
</dbReference>
<dbReference type="KEGG" id="ara:Arad_8960"/>
<dbReference type="InterPro" id="IPR010987">
    <property type="entry name" value="Glutathione-S-Trfase_C-like"/>
</dbReference>
<evidence type="ECO:0000259" key="1">
    <source>
        <dbReference type="PROSITE" id="PS50404"/>
    </source>
</evidence>
<evidence type="ECO:0000313" key="4">
    <source>
        <dbReference type="Proteomes" id="UP000001600"/>
    </source>
</evidence>
<protein>
    <submittedName>
        <fullName evidence="3">Glutathione S-transferase protein</fullName>
    </submittedName>
</protein>
<dbReference type="Pfam" id="PF13417">
    <property type="entry name" value="GST_N_3"/>
    <property type="match status" value="1"/>
</dbReference>
<dbReference type="PROSITE" id="PS50404">
    <property type="entry name" value="GST_NTER"/>
    <property type="match status" value="1"/>
</dbReference>
<evidence type="ECO:0000313" key="3">
    <source>
        <dbReference type="EMBL" id="ACM30109.1"/>
    </source>
</evidence>
<dbReference type="EMBL" id="CP000629">
    <property type="protein sequence ID" value="ACM30109.1"/>
    <property type="molecule type" value="Genomic_DNA"/>
</dbReference>
<keyword evidence="3" id="KW-0808">Transferase</keyword>
<reference evidence="3 4" key="1">
    <citation type="journal article" date="2009" name="J. Bacteriol.">
        <title>Genome sequences of three Agrobacterium biovars help elucidate the evolution of multichromosome genomes in bacteria.</title>
        <authorList>
            <person name="Slater S.C."/>
            <person name="Goldman B.S."/>
            <person name="Goodner B."/>
            <person name="Setubal J.C."/>
            <person name="Farrand S.K."/>
            <person name="Nester E.W."/>
            <person name="Burr T.J."/>
            <person name="Banta L."/>
            <person name="Dickerman A.W."/>
            <person name="Paulsen I."/>
            <person name="Otten L."/>
            <person name="Suen G."/>
            <person name="Welch R."/>
            <person name="Almeida N.F."/>
            <person name="Arnold F."/>
            <person name="Burton O.T."/>
            <person name="Du Z."/>
            <person name="Ewing A."/>
            <person name="Godsy E."/>
            <person name="Heisel S."/>
            <person name="Houmiel K.L."/>
            <person name="Jhaveri J."/>
            <person name="Lu J."/>
            <person name="Miller N.M."/>
            <person name="Norton S."/>
            <person name="Chen Q."/>
            <person name="Phoolcharoen W."/>
            <person name="Ohlin V."/>
            <person name="Ondrusek D."/>
            <person name="Pride N."/>
            <person name="Stricklin S.L."/>
            <person name="Sun J."/>
            <person name="Wheeler C."/>
            <person name="Wilson L."/>
            <person name="Zhu H."/>
            <person name="Wood D.W."/>
        </authorList>
    </citation>
    <scope>NUCLEOTIDE SEQUENCE [LARGE SCALE GENOMIC DNA]</scope>
    <source>
        <strain evidence="4">K84 / ATCC BAA-868</strain>
    </source>
</reference>
<feature type="domain" description="GST N-terminal" evidence="1">
    <location>
        <begin position="3"/>
        <end position="85"/>
    </location>
</feature>
<dbReference type="Gene3D" id="1.20.1050.10">
    <property type="match status" value="1"/>
</dbReference>
<sequence>MMAEIALYNYEMDEGSYRVRLLLSMLGLPYKTIAVDMFPGKEENKLAMLALNPLGTMPVLTDGDLVLHGTEAILAYLAKAYDPARRWLPEDAADFGLTTMWLHFSATALAPAVAARLQSLFDTPGDEAFLSAAARKAFRVMDDHMTLRHFDGFEWFVGDGPTLADLTLFPSFALSRDYGVGHDDYPALRWWLRRFRAIDGFRTMPGIPDYH</sequence>
<organism evidence="3 4">
    <name type="scientific">Rhizobium rhizogenes (strain K84 / ATCC BAA-868)</name>
    <name type="common">Agrobacterium radiobacter</name>
    <dbReference type="NCBI Taxonomy" id="311403"/>
    <lineage>
        <taxon>Bacteria</taxon>
        <taxon>Pseudomonadati</taxon>
        <taxon>Pseudomonadota</taxon>
        <taxon>Alphaproteobacteria</taxon>
        <taxon>Hyphomicrobiales</taxon>
        <taxon>Rhizobiaceae</taxon>
        <taxon>Rhizobium/Agrobacterium group</taxon>
        <taxon>Rhizobium</taxon>
    </lineage>
</organism>
<dbReference type="InterPro" id="IPR040079">
    <property type="entry name" value="Glutathione_S-Trfase"/>
</dbReference>
<dbReference type="AlphaFoldDB" id="B9JJL7"/>
<name>B9JJL7_RHIR8</name>
<dbReference type="PANTHER" id="PTHR44051">
    <property type="entry name" value="GLUTATHIONE S-TRANSFERASE-RELATED"/>
    <property type="match status" value="1"/>
</dbReference>
<dbReference type="eggNOG" id="COG0625">
    <property type="taxonomic scope" value="Bacteria"/>
</dbReference>
<dbReference type="InterPro" id="IPR004045">
    <property type="entry name" value="Glutathione_S-Trfase_N"/>
</dbReference>
<gene>
    <name evidence="3" type="primary">gstc</name>
    <name evidence="3" type="ordered locus">Arad_8960</name>
</gene>
<dbReference type="InterPro" id="IPR036282">
    <property type="entry name" value="Glutathione-S-Trfase_C_sf"/>
</dbReference>
<dbReference type="PANTHER" id="PTHR44051:SF9">
    <property type="entry name" value="GLUTATHIONE S-TRANSFERASE 1"/>
    <property type="match status" value="1"/>
</dbReference>
<evidence type="ECO:0000259" key="2">
    <source>
        <dbReference type="PROSITE" id="PS50405"/>
    </source>
</evidence>
<proteinExistence type="predicted"/>
<feature type="domain" description="GST C-terminal" evidence="2">
    <location>
        <begin position="91"/>
        <end position="211"/>
    </location>
</feature>
<dbReference type="HOGENOM" id="CLU_011226_6_0_5"/>
<dbReference type="InterPro" id="IPR036249">
    <property type="entry name" value="Thioredoxin-like_sf"/>
</dbReference>
<dbReference type="SFLD" id="SFLDG00358">
    <property type="entry name" value="Main_(cytGST)"/>
    <property type="match status" value="1"/>
</dbReference>
<dbReference type="Gene3D" id="3.40.30.10">
    <property type="entry name" value="Glutaredoxin"/>
    <property type="match status" value="1"/>
</dbReference>
<accession>B9JJL7</accession>